<dbReference type="RefSeq" id="WP_250593426.1">
    <property type="nucleotide sequence ID" value="NZ_JAMLJM010000011.1"/>
</dbReference>
<accession>A0ABT0TRC1</accession>
<protein>
    <submittedName>
        <fullName evidence="1">DUF4868 domain-containing protein</fullName>
    </submittedName>
</protein>
<organism evidence="1 2">
    <name type="scientific">Flavobacterium luminosum</name>
    <dbReference type="NCBI Taxonomy" id="2949086"/>
    <lineage>
        <taxon>Bacteria</taxon>
        <taxon>Pseudomonadati</taxon>
        <taxon>Bacteroidota</taxon>
        <taxon>Flavobacteriia</taxon>
        <taxon>Flavobacteriales</taxon>
        <taxon>Flavobacteriaceae</taxon>
        <taxon>Flavobacterium</taxon>
    </lineage>
</organism>
<proteinExistence type="predicted"/>
<dbReference type="EMBL" id="JAMLJM010000011">
    <property type="protein sequence ID" value="MCL9810037.1"/>
    <property type="molecule type" value="Genomic_DNA"/>
</dbReference>
<evidence type="ECO:0000313" key="2">
    <source>
        <dbReference type="Proteomes" id="UP001317191"/>
    </source>
</evidence>
<comment type="caution">
    <text evidence="1">The sequence shown here is derived from an EMBL/GenBank/DDBJ whole genome shotgun (WGS) entry which is preliminary data.</text>
</comment>
<name>A0ABT0TRC1_9FLAO</name>
<dbReference type="InterPro" id="IPR032359">
    <property type="entry name" value="KwaB-like"/>
</dbReference>
<dbReference type="Proteomes" id="UP001317191">
    <property type="component" value="Unassembled WGS sequence"/>
</dbReference>
<evidence type="ECO:0000313" key="1">
    <source>
        <dbReference type="EMBL" id="MCL9810037.1"/>
    </source>
</evidence>
<dbReference type="Pfam" id="PF16162">
    <property type="entry name" value="KwaB"/>
    <property type="match status" value="1"/>
</dbReference>
<sequence>MNLFALVKEHNQTVIKRIPLSQDIQVAISNFYSDGVNDLIVNKELIEFNGNFKPDGDQVFYIDNYPLDAEIVNSINNPLAYDVLNVENFEGNIFAVYTHLVLNGTPYYLFQHFDTRKIISNRGISLFYSQDTYTDIDRRGISISGNLTAIFANNQLFFNSYFNTKKIFNLSDYYQEATAADINAFKANALFSIENNDDFDLHLNSTIRKKIKSIQLSGVLNGINVQNIIALAVDFGINLTSDENDRLNIPNDKNAIRDLLRFLDEDYFITPITSTRCMTNSKITI</sequence>
<gene>
    <name evidence="1" type="ORF">NAT50_11780</name>
</gene>
<keyword evidence="2" id="KW-1185">Reference proteome</keyword>
<reference evidence="1 2" key="1">
    <citation type="submission" date="2022-05" db="EMBL/GenBank/DDBJ databases">
        <title>Flavobacterium sp., isolated from activated sludge.</title>
        <authorList>
            <person name="Ran Q."/>
        </authorList>
    </citation>
    <scope>NUCLEOTIDE SEQUENCE [LARGE SCALE GENOMIC DNA]</scope>
    <source>
        <strain evidence="1 2">HXWNR70</strain>
    </source>
</reference>